<dbReference type="PIRSF" id="PIRSF000463">
    <property type="entry name" value="GlgB"/>
    <property type="match status" value="1"/>
</dbReference>
<comment type="catalytic activity">
    <reaction evidence="1 10">
        <text>Transfers a segment of a (1-&gt;4)-alpha-D-glucan chain to a primary hydroxy group in a similar glucan chain.</text>
        <dbReference type="EC" id="2.4.1.18"/>
    </reaction>
</comment>
<proteinExistence type="inferred from homology"/>
<evidence type="ECO:0000313" key="14">
    <source>
        <dbReference type="Proteomes" id="UP000249299"/>
    </source>
</evidence>
<dbReference type="InterPro" id="IPR006048">
    <property type="entry name" value="A-amylase/branching_C"/>
</dbReference>
<comment type="function">
    <text evidence="2 10">Catalyzes the formation of the alpha-1,6-glucosidic linkages in glycogen by scission of a 1,4-alpha-linked oligosaccharide from growing alpha-1,4-glucan chains and the subsequent attachment of the oligosaccharide to the alpha-1,6 position.</text>
</comment>
<comment type="caution">
    <text evidence="13">The sequence shown here is derived from an EMBL/GenBank/DDBJ whole genome shotgun (WGS) entry which is preliminary data.</text>
</comment>
<evidence type="ECO:0000259" key="12">
    <source>
        <dbReference type="SMART" id="SM00642"/>
    </source>
</evidence>
<dbReference type="NCBIfam" id="TIGR01515">
    <property type="entry name" value="branching_enzym"/>
    <property type="match status" value="1"/>
</dbReference>
<keyword evidence="6 10" id="KW-0328">Glycosyltransferase</keyword>
<dbReference type="InterPro" id="IPR014756">
    <property type="entry name" value="Ig_E-set"/>
</dbReference>
<dbReference type="SUPFAM" id="SSF51445">
    <property type="entry name" value="(Trans)glycosidases"/>
    <property type="match status" value="1"/>
</dbReference>
<dbReference type="Pfam" id="PF22019">
    <property type="entry name" value="GlgB_N"/>
    <property type="match status" value="1"/>
</dbReference>
<evidence type="ECO:0000256" key="2">
    <source>
        <dbReference type="ARBA" id="ARBA00002953"/>
    </source>
</evidence>
<feature type="active site" description="Nucleophile" evidence="10 11">
    <location>
        <position position="420"/>
    </location>
</feature>
<dbReference type="Proteomes" id="UP000249299">
    <property type="component" value="Unassembled WGS sequence"/>
</dbReference>
<dbReference type="PANTHER" id="PTHR43651">
    <property type="entry name" value="1,4-ALPHA-GLUCAN-BRANCHING ENZYME"/>
    <property type="match status" value="1"/>
</dbReference>
<evidence type="ECO:0000313" key="13">
    <source>
        <dbReference type="EMBL" id="RAI27230.1"/>
    </source>
</evidence>
<dbReference type="GO" id="GO:0005829">
    <property type="term" value="C:cytosol"/>
    <property type="evidence" value="ECO:0007669"/>
    <property type="project" value="TreeGrafter"/>
</dbReference>
<dbReference type="UniPathway" id="UPA00164"/>
<evidence type="ECO:0000256" key="6">
    <source>
        <dbReference type="ARBA" id="ARBA00022676"/>
    </source>
</evidence>
<protein>
    <recommendedName>
        <fullName evidence="10">1,4-alpha-glucan branching enzyme GlgB</fullName>
        <ecNumber evidence="10">2.4.1.18</ecNumber>
    </recommendedName>
    <alternativeName>
        <fullName evidence="10">1,4-alpha-D-glucan:1,4-alpha-D-glucan 6-glucosyl-transferase</fullName>
    </alternativeName>
    <alternativeName>
        <fullName evidence="10">Alpha-(1-&gt;4)-glucan branching enzyme</fullName>
    </alternativeName>
    <alternativeName>
        <fullName evidence="10">Glycogen branching enzyme</fullName>
        <shortName evidence="10">BE</shortName>
    </alternativeName>
</protein>
<dbReference type="NCBIfam" id="NF003811">
    <property type="entry name" value="PRK05402.1"/>
    <property type="match status" value="1"/>
</dbReference>
<sequence>MTLNTAPGPGPQSAITVGEIAALLSADLADPFAVLGLHDENGTLVMRAYLPDADAVTVVDAASGEEVCDLDKAHGAGIFAGPVPGRTEWFPYRLAVTWGDWREEIEDPYRFPPVIGEMDEYLFSEGNHHKLYERLGAHPTVHEGVWGTVFAVWAPNARRVSVVGDFNYWDGRRHMMRQRGRSGIYEIFVPGIGAGTTYKFEIKGPGGSILPLKADPVGFGAEHPPYTASIVREVGTKVWDDAEWLESRQARNSVTAPISIYEVHLGSWRKAGPESRFLTYRELADTLIPYAKDMGFTHLELLPVSEFPFDGSWGYQPVGLYAPTSRFGTLEDFQAFVDTCHDAGLGLILDWVPGHFPADAHGLNQFDGTHLYDHMDPRRGFHPDWNTLIYNYGRPEVSNFLIANALYWLEQFHIDGLRVDAVASMLYLDYSRKEGEWLPNIYGGNHNLEAIDFLKRMNAVAYGRNPGIMTVAEESTSWTGVSRPTDSGGLGFGFKWNMGWMNDTLAYMGHEPIHRRFHHNQMTFGMMYAYSENFVLPLSHDEVVHGKGSLIGRMPGDDWQKFANLRAYFGFMWTQPGKKLLFMGGEFAQWAEWNHNESLDWHLLDGAPHRGMQSLVRDLNRMYREHPTLHVRDCEPGGFEWLEANADAESIFAYLRLGNSGDRPVAVVSNFTPVPRENYRLGLPQPGRWREIMNTDAADYGGSGMGNQGAVEADGSVGWHDRPYSALITVPPLSTVVFELDA</sequence>
<dbReference type="InterPro" id="IPR013780">
    <property type="entry name" value="Glyco_hydro_b"/>
</dbReference>
<dbReference type="GO" id="GO:0003844">
    <property type="term" value="F:1,4-alpha-glucan branching enzyme activity"/>
    <property type="evidence" value="ECO:0007669"/>
    <property type="project" value="UniProtKB-UniRule"/>
</dbReference>
<dbReference type="CDD" id="cd02855">
    <property type="entry name" value="E_set_GBE_prok_N"/>
    <property type="match status" value="1"/>
</dbReference>
<dbReference type="FunFam" id="2.60.40.1180:FF:000002">
    <property type="entry name" value="1,4-alpha-glucan branching enzyme GlgB"/>
    <property type="match status" value="1"/>
</dbReference>
<evidence type="ECO:0000256" key="1">
    <source>
        <dbReference type="ARBA" id="ARBA00000826"/>
    </source>
</evidence>
<dbReference type="SUPFAM" id="SSF81296">
    <property type="entry name" value="E set domains"/>
    <property type="match status" value="2"/>
</dbReference>
<dbReference type="InterPro" id="IPR017853">
    <property type="entry name" value="GH"/>
</dbReference>
<feature type="domain" description="Glycosyl hydrolase family 13 catalytic" evidence="12">
    <location>
        <begin position="262"/>
        <end position="610"/>
    </location>
</feature>
<evidence type="ECO:0000256" key="4">
    <source>
        <dbReference type="ARBA" id="ARBA00009000"/>
    </source>
</evidence>
<dbReference type="Gene3D" id="2.60.40.10">
    <property type="entry name" value="Immunoglobulins"/>
    <property type="match status" value="2"/>
</dbReference>
<dbReference type="InterPro" id="IPR044143">
    <property type="entry name" value="GlgB_N_E_set_prok"/>
</dbReference>
<comment type="similarity">
    <text evidence="4 10">Belongs to the glycosyl hydrolase 13 family. GlgB subfamily.</text>
</comment>
<dbReference type="GO" id="GO:0043169">
    <property type="term" value="F:cation binding"/>
    <property type="evidence" value="ECO:0007669"/>
    <property type="project" value="InterPro"/>
</dbReference>
<dbReference type="FunFam" id="2.60.40.10:FF:000169">
    <property type="entry name" value="1,4-alpha-glucan branching enzyme GlgB"/>
    <property type="match status" value="1"/>
</dbReference>
<evidence type="ECO:0000256" key="5">
    <source>
        <dbReference type="ARBA" id="ARBA00022600"/>
    </source>
</evidence>
<comment type="subunit">
    <text evidence="10">Monomer.</text>
</comment>
<dbReference type="Pfam" id="PF02806">
    <property type="entry name" value="Alpha-amylase_C"/>
    <property type="match status" value="1"/>
</dbReference>
<dbReference type="CDD" id="cd11322">
    <property type="entry name" value="AmyAc_Glg_BE"/>
    <property type="match status" value="1"/>
</dbReference>
<dbReference type="OrthoDB" id="9800174at2"/>
<dbReference type="SMART" id="SM00642">
    <property type="entry name" value="Aamy"/>
    <property type="match status" value="1"/>
</dbReference>
<dbReference type="FunFam" id="3.20.20.80:FF:000003">
    <property type="entry name" value="1,4-alpha-glucan branching enzyme GlgB"/>
    <property type="match status" value="1"/>
</dbReference>
<evidence type="ECO:0000256" key="9">
    <source>
        <dbReference type="ARBA" id="ARBA00023277"/>
    </source>
</evidence>
<reference evidence="13 14" key="1">
    <citation type="submission" date="2017-07" db="EMBL/GenBank/DDBJ databases">
        <title>Draft Genome Sequences of Select Purple Nonsulfur Bacteria.</title>
        <authorList>
            <person name="Lasarre B."/>
            <person name="Mckinlay J.B."/>
        </authorList>
    </citation>
    <scope>NUCLEOTIDE SEQUENCE [LARGE SCALE GENOMIC DNA]</scope>
    <source>
        <strain evidence="13 14">DSM 11290</strain>
    </source>
</reference>
<organism evidence="13 14">
    <name type="scientific">Rhodobium orientis</name>
    <dbReference type="NCBI Taxonomy" id="34017"/>
    <lineage>
        <taxon>Bacteria</taxon>
        <taxon>Pseudomonadati</taxon>
        <taxon>Pseudomonadota</taxon>
        <taxon>Alphaproteobacteria</taxon>
        <taxon>Hyphomicrobiales</taxon>
        <taxon>Rhodobiaceae</taxon>
        <taxon>Rhodobium</taxon>
    </lineage>
</organism>
<dbReference type="RefSeq" id="WP_111434376.1">
    <property type="nucleotide sequence ID" value="NZ_JACIGG010000003.1"/>
</dbReference>
<dbReference type="GO" id="GO:0005978">
    <property type="term" value="P:glycogen biosynthetic process"/>
    <property type="evidence" value="ECO:0007669"/>
    <property type="project" value="UniProtKB-UniRule"/>
</dbReference>
<dbReference type="HAMAP" id="MF_00685">
    <property type="entry name" value="GlgB"/>
    <property type="match status" value="1"/>
</dbReference>
<dbReference type="InterPro" id="IPR004193">
    <property type="entry name" value="Glyco_hydro_13_N"/>
</dbReference>
<evidence type="ECO:0000256" key="8">
    <source>
        <dbReference type="ARBA" id="ARBA00023056"/>
    </source>
</evidence>
<gene>
    <name evidence="10" type="primary">glgB</name>
    <name evidence="13" type="ORF">CH339_10810</name>
</gene>
<dbReference type="EMBL" id="NPEV01000020">
    <property type="protein sequence ID" value="RAI27230.1"/>
    <property type="molecule type" value="Genomic_DNA"/>
</dbReference>
<dbReference type="Gene3D" id="3.20.20.80">
    <property type="entry name" value="Glycosidases"/>
    <property type="match status" value="1"/>
</dbReference>
<keyword evidence="9 10" id="KW-0119">Carbohydrate metabolism</keyword>
<evidence type="ECO:0000256" key="11">
    <source>
        <dbReference type="PIRSR" id="PIRSR000463-1"/>
    </source>
</evidence>
<dbReference type="InterPro" id="IPR054169">
    <property type="entry name" value="GlgB_N"/>
</dbReference>
<evidence type="ECO:0000256" key="7">
    <source>
        <dbReference type="ARBA" id="ARBA00022679"/>
    </source>
</evidence>
<dbReference type="PANTHER" id="PTHR43651:SF3">
    <property type="entry name" value="1,4-ALPHA-GLUCAN-BRANCHING ENZYME"/>
    <property type="match status" value="1"/>
</dbReference>
<keyword evidence="7 10" id="KW-0808">Transferase</keyword>
<dbReference type="Pfam" id="PF00128">
    <property type="entry name" value="Alpha-amylase"/>
    <property type="match status" value="1"/>
</dbReference>
<keyword evidence="14" id="KW-1185">Reference proteome</keyword>
<dbReference type="InterPro" id="IPR006407">
    <property type="entry name" value="GlgB"/>
</dbReference>
<dbReference type="SUPFAM" id="SSF51011">
    <property type="entry name" value="Glycosyl hydrolase domain"/>
    <property type="match status" value="1"/>
</dbReference>
<accession>A0A327JLA9</accession>
<dbReference type="Pfam" id="PF02922">
    <property type="entry name" value="CBM_48"/>
    <property type="match status" value="1"/>
</dbReference>
<keyword evidence="8 10" id="KW-0320">Glycogen biosynthesis</keyword>
<dbReference type="AlphaFoldDB" id="A0A327JLA9"/>
<dbReference type="InterPro" id="IPR006047">
    <property type="entry name" value="GH13_cat_dom"/>
</dbReference>
<dbReference type="InterPro" id="IPR013783">
    <property type="entry name" value="Ig-like_fold"/>
</dbReference>
<evidence type="ECO:0000256" key="3">
    <source>
        <dbReference type="ARBA" id="ARBA00004964"/>
    </source>
</evidence>
<dbReference type="Gene3D" id="2.60.40.1180">
    <property type="entry name" value="Golgi alpha-mannosidase II"/>
    <property type="match status" value="1"/>
</dbReference>
<dbReference type="NCBIfam" id="NF008967">
    <property type="entry name" value="PRK12313.1"/>
    <property type="match status" value="1"/>
</dbReference>
<evidence type="ECO:0000256" key="10">
    <source>
        <dbReference type="HAMAP-Rule" id="MF_00685"/>
    </source>
</evidence>
<dbReference type="EC" id="2.4.1.18" evidence="10"/>
<dbReference type="GO" id="GO:0004553">
    <property type="term" value="F:hydrolase activity, hydrolyzing O-glycosyl compounds"/>
    <property type="evidence" value="ECO:0007669"/>
    <property type="project" value="InterPro"/>
</dbReference>
<dbReference type="InterPro" id="IPR037439">
    <property type="entry name" value="Branching_enzy"/>
</dbReference>
<comment type="pathway">
    <text evidence="3 10">Glycan biosynthesis; glycogen biosynthesis.</text>
</comment>
<keyword evidence="5 10" id="KW-0321">Glycogen metabolism</keyword>
<feature type="active site" description="Proton donor" evidence="10 11">
    <location>
        <position position="473"/>
    </location>
</feature>
<name>A0A327JLA9_9HYPH</name>